<dbReference type="EMBL" id="CP017476">
    <property type="protein sequence ID" value="AOW15594.1"/>
    <property type="molecule type" value="Genomic_DNA"/>
</dbReference>
<gene>
    <name evidence="2" type="ORF">LPB072_12245</name>
    <name evidence="3" type="ORF">LPB72_10870</name>
</gene>
<dbReference type="GO" id="GO:0016757">
    <property type="term" value="F:glycosyltransferase activity"/>
    <property type="evidence" value="ECO:0007669"/>
    <property type="project" value="InterPro"/>
</dbReference>
<feature type="domain" description="Glucosamine inositolphosphorylceramide transferase 1 N-terminal" evidence="1">
    <location>
        <begin position="10"/>
        <end position="284"/>
    </location>
</feature>
<dbReference type="Pfam" id="PF24793">
    <property type="entry name" value="GINT1_N"/>
    <property type="match status" value="1"/>
</dbReference>
<keyword evidence="4" id="KW-1185">Reference proteome</keyword>
<evidence type="ECO:0000313" key="3">
    <source>
        <dbReference type="EMBL" id="OAD42061.1"/>
    </source>
</evidence>
<dbReference type="KEGG" id="hyl:LPB072_12245"/>
<dbReference type="InterPro" id="IPR004263">
    <property type="entry name" value="Exostosin"/>
</dbReference>
<protein>
    <recommendedName>
        <fullName evidence="1">Glucosamine inositolphosphorylceramide transferase 1 N-terminal domain-containing protein</fullName>
    </recommendedName>
</protein>
<proteinExistence type="predicted"/>
<accession>A0A162T0F2</accession>
<dbReference type="InterPro" id="IPR056442">
    <property type="entry name" value="GINT1_N"/>
</dbReference>
<dbReference type="STRING" id="1763535.LPB072_12245"/>
<dbReference type="Proteomes" id="UP000185680">
    <property type="component" value="Chromosome"/>
</dbReference>
<reference evidence="2 5" key="2">
    <citation type="submission" date="2016-10" db="EMBL/GenBank/DDBJ databases">
        <title>Hydorgenophaga sp. LPB0072 isolated from gastropod.</title>
        <authorList>
            <person name="Kim E."/>
            <person name="Yi H."/>
        </authorList>
    </citation>
    <scope>NUCLEOTIDE SEQUENCE [LARGE SCALE GENOMIC DNA]</scope>
    <source>
        <strain evidence="2 5">LPB0072</strain>
    </source>
</reference>
<dbReference type="InterPro" id="IPR023296">
    <property type="entry name" value="Glyco_hydro_beta-prop_sf"/>
</dbReference>
<evidence type="ECO:0000313" key="2">
    <source>
        <dbReference type="EMBL" id="AOW15594.1"/>
    </source>
</evidence>
<sequence length="287" mass="32380">MTAPPPRPRDGPWSIGLYEGKNPFELSPAAGVTNPVITAADVTDFDAAFVADPFLYQDGGTTYIFYEALDRSTNQGDVAYSRSTDGIHWTYGRRVVDEPFHLSYPQVFSWEGQHYLVPESHLDRSVRLYRAESFPDRWTYVGNLLGGYHYVDPTVFRHADRWWMFVTTPESDVLNLYYSDNLTSGWRPHPGNPLIKFNAHIARPSGRVVEADGRLYRVTQDDAPSYGIQVRAFEILKLSETEYEERPVSDVPVVGASGTGWNAAGMHQVDLLKVDGLWKASVDGRAW</sequence>
<evidence type="ECO:0000313" key="5">
    <source>
        <dbReference type="Proteomes" id="UP000185680"/>
    </source>
</evidence>
<organism evidence="2 5">
    <name type="scientific">Hydrogenophaga crassostreae</name>
    <dbReference type="NCBI Taxonomy" id="1763535"/>
    <lineage>
        <taxon>Bacteria</taxon>
        <taxon>Pseudomonadati</taxon>
        <taxon>Pseudomonadota</taxon>
        <taxon>Betaproteobacteria</taxon>
        <taxon>Burkholderiales</taxon>
        <taxon>Comamonadaceae</taxon>
        <taxon>Hydrogenophaga</taxon>
    </lineage>
</organism>
<dbReference type="PANTHER" id="PTHR48261:SF2">
    <property type="entry name" value="ACETYLGLUCOSAMINYLTRANSFERASE"/>
    <property type="match status" value="1"/>
</dbReference>
<evidence type="ECO:0000259" key="1">
    <source>
        <dbReference type="Pfam" id="PF24793"/>
    </source>
</evidence>
<dbReference type="AlphaFoldDB" id="A0A162T0F2"/>
<evidence type="ECO:0000313" key="4">
    <source>
        <dbReference type="Proteomes" id="UP000185657"/>
    </source>
</evidence>
<dbReference type="Gene3D" id="2.115.10.20">
    <property type="entry name" value="Glycosyl hydrolase domain, family 43"/>
    <property type="match status" value="2"/>
</dbReference>
<name>A0A162T0F2_9BURK</name>
<dbReference type="SUPFAM" id="SSF75005">
    <property type="entry name" value="Arabinanase/levansucrase/invertase"/>
    <property type="match status" value="1"/>
</dbReference>
<dbReference type="PANTHER" id="PTHR48261">
    <property type="entry name" value="ACETYLGLUCOSAMINYLTRANSFERASE"/>
    <property type="match status" value="1"/>
</dbReference>
<dbReference type="EMBL" id="LVWD01000013">
    <property type="protein sequence ID" value="OAD42061.1"/>
    <property type="molecule type" value="Genomic_DNA"/>
</dbReference>
<reference evidence="3 4" key="1">
    <citation type="submission" date="2016-02" db="EMBL/GenBank/DDBJ databases">
        <title>Draft genome sequence of Hydrogenophaga sp. LPB0072.</title>
        <authorList>
            <person name="Shin S.-K."/>
            <person name="Yi H."/>
        </authorList>
    </citation>
    <scope>NUCLEOTIDE SEQUENCE [LARGE SCALE GENOMIC DNA]</scope>
    <source>
        <strain evidence="3 4">LPB0072</strain>
    </source>
</reference>
<dbReference type="Proteomes" id="UP000185657">
    <property type="component" value="Unassembled WGS sequence"/>
</dbReference>